<dbReference type="RefSeq" id="XP_018002298.1">
    <property type="nucleotide sequence ID" value="XM_018150162.1"/>
</dbReference>
<gene>
    <name evidence="2" type="ORF">AB675_9612</name>
</gene>
<dbReference type="GeneID" id="28742042"/>
<evidence type="ECO:0000313" key="2">
    <source>
        <dbReference type="EMBL" id="KPI42335.1"/>
    </source>
</evidence>
<dbReference type="InterPro" id="IPR006771">
    <property type="entry name" value="CetA-like"/>
</dbReference>
<sequence>MSSSKTTANVALLLFAFFSLLVTQVYAGTATAWNDCSYSVYCAVVKENGGVANFQEVRPGNKVTVDIMSLPNGDGYTIMCKPTNTPNAPVTQIEFTRNDDTTRRLHFDLSTVAGAVFVNDGMTMYVDEPRNSDFPTCYGAVCRAGENPCQYAYTWDGDSKHGERACSTRASIQWHMCLVDENLSLPPPGTGAKVE</sequence>
<protein>
    <recommendedName>
        <fullName evidence="4">Antigenic thaumatin-like protein</fullName>
    </recommendedName>
</protein>
<dbReference type="EMBL" id="LFJN01000007">
    <property type="protein sequence ID" value="KPI42335.1"/>
    <property type="molecule type" value="Genomic_DNA"/>
</dbReference>
<proteinExistence type="predicted"/>
<dbReference type="AlphaFoldDB" id="A0A0N1H7A6"/>
<name>A0A0N1H7A6_9EURO</name>
<evidence type="ECO:0000313" key="3">
    <source>
        <dbReference type="Proteomes" id="UP000038010"/>
    </source>
</evidence>
<reference evidence="2 3" key="1">
    <citation type="submission" date="2015-06" db="EMBL/GenBank/DDBJ databases">
        <title>Draft genome of the ant-associated black yeast Phialophora attae CBS 131958.</title>
        <authorList>
            <person name="Moreno L.F."/>
            <person name="Stielow B.J."/>
            <person name="de Hoog S."/>
            <person name="Vicente V.A."/>
            <person name="Weiss V.A."/>
            <person name="de Vries M."/>
            <person name="Cruz L.M."/>
            <person name="Souza E.M."/>
        </authorList>
    </citation>
    <scope>NUCLEOTIDE SEQUENCE [LARGE SCALE GENOMIC DNA]</scope>
    <source>
        <strain evidence="2 3">CBS 131958</strain>
    </source>
</reference>
<dbReference type="InterPro" id="IPR037176">
    <property type="entry name" value="Osmotin/thaumatin-like_sf"/>
</dbReference>
<dbReference type="SUPFAM" id="SSF49870">
    <property type="entry name" value="Osmotin, thaumatin-like protein"/>
    <property type="match status" value="1"/>
</dbReference>
<evidence type="ECO:0008006" key="4">
    <source>
        <dbReference type="Google" id="ProtNLM"/>
    </source>
</evidence>
<organism evidence="2 3">
    <name type="scientific">Cyphellophora attinorum</name>
    <dbReference type="NCBI Taxonomy" id="1664694"/>
    <lineage>
        <taxon>Eukaryota</taxon>
        <taxon>Fungi</taxon>
        <taxon>Dikarya</taxon>
        <taxon>Ascomycota</taxon>
        <taxon>Pezizomycotina</taxon>
        <taxon>Eurotiomycetes</taxon>
        <taxon>Chaetothyriomycetidae</taxon>
        <taxon>Chaetothyriales</taxon>
        <taxon>Cyphellophoraceae</taxon>
        <taxon>Cyphellophora</taxon>
    </lineage>
</organism>
<keyword evidence="3" id="KW-1185">Reference proteome</keyword>
<evidence type="ECO:0000256" key="1">
    <source>
        <dbReference type="SAM" id="SignalP"/>
    </source>
</evidence>
<feature type="chain" id="PRO_5005873050" description="Antigenic thaumatin-like protein" evidence="1">
    <location>
        <begin position="28"/>
        <end position="195"/>
    </location>
</feature>
<accession>A0A0N1H7A6</accession>
<comment type="caution">
    <text evidence="2">The sequence shown here is derived from an EMBL/GenBank/DDBJ whole genome shotgun (WGS) entry which is preliminary data.</text>
</comment>
<keyword evidence="1" id="KW-0732">Signal</keyword>
<dbReference type="VEuPathDB" id="FungiDB:AB675_9612"/>
<feature type="signal peptide" evidence="1">
    <location>
        <begin position="1"/>
        <end position="27"/>
    </location>
</feature>
<dbReference type="Pfam" id="PF04681">
    <property type="entry name" value="Bys1"/>
    <property type="match status" value="1"/>
</dbReference>
<dbReference type="Proteomes" id="UP000038010">
    <property type="component" value="Unassembled WGS sequence"/>
</dbReference>